<keyword evidence="2" id="KW-0472">Membrane</keyword>
<feature type="transmembrane region" description="Helical" evidence="2">
    <location>
        <begin position="41"/>
        <end position="58"/>
    </location>
</feature>
<dbReference type="EMBL" id="AWSA01000042">
    <property type="protein sequence ID" value="EWT00472.1"/>
    <property type="molecule type" value="Genomic_DNA"/>
</dbReference>
<evidence type="ECO:0000256" key="2">
    <source>
        <dbReference type="SAM" id="Phobius"/>
    </source>
</evidence>
<protein>
    <submittedName>
        <fullName evidence="3">Uncharacterized protein</fullName>
    </submittedName>
</protein>
<evidence type="ECO:0000313" key="3">
    <source>
        <dbReference type="EMBL" id="EWT00472.1"/>
    </source>
</evidence>
<gene>
    <name evidence="3" type="ORF">N865_15610</name>
</gene>
<organism evidence="3 4">
    <name type="scientific">Intrasporangium oryzae NRRL B-24470</name>
    <dbReference type="NCBI Taxonomy" id="1386089"/>
    <lineage>
        <taxon>Bacteria</taxon>
        <taxon>Bacillati</taxon>
        <taxon>Actinomycetota</taxon>
        <taxon>Actinomycetes</taxon>
        <taxon>Micrococcales</taxon>
        <taxon>Intrasporangiaceae</taxon>
        <taxon>Intrasporangium</taxon>
    </lineage>
</organism>
<keyword evidence="4" id="KW-1185">Reference proteome</keyword>
<reference evidence="3 4" key="1">
    <citation type="submission" date="2013-08" db="EMBL/GenBank/DDBJ databases">
        <title>Intrasporangium oryzae NRRL B-24470.</title>
        <authorList>
            <person name="Liu H."/>
            <person name="Wang G."/>
        </authorList>
    </citation>
    <scope>NUCLEOTIDE SEQUENCE [LARGE SCALE GENOMIC DNA]</scope>
    <source>
        <strain evidence="3 4">NRRL B-24470</strain>
    </source>
</reference>
<keyword evidence="2" id="KW-0812">Transmembrane</keyword>
<evidence type="ECO:0000256" key="1">
    <source>
        <dbReference type="SAM" id="MobiDB-lite"/>
    </source>
</evidence>
<feature type="region of interest" description="Disordered" evidence="1">
    <location>
        <begin position="1"/>
        <end position="24"/>
    </location>
</feature>
<keyword evidence="2" id="KW-1133">Transmembrane helix</keyword>
<accession>W9G588</accession>
<dbReference type="Proteomes" id="UP000019489">
    <property type="component" value="Unassembled WGS sequence"/>
</dbReference>
<dbReference type="OrthoDB" id="4866975at2"/>
<dbReference type="RefSeq" id="WP_034808329.1">
    <property type="nucleotide sequence ID" value="NZ_AWSA01000042.1"/>
</dbReference>
<comment type="caution">
    <text evidence="3">The sequence shown here is derived from an EMBL/GenBank/DDBJ whole genome shotgun (WGS) entry which is preliminary data.</text>
</comment>
<dbReference type="AlphaFoldDB" id="W9G588"/>
<feature type="transmembrane region" description="Helical" evidence="2">
    <location>
        <begin position="64"/>
        <end position="81"/>
    </location>
</feature>
<feature type="compositionally biased region" description="Basic and acidic residues" evidence="1">
    <location>
        <begin position="11"/>
        <end position="24"/>
    </location>
</feature>
<name>W9G588_9MICO</name>
<sequence>MTSRPSGIPPSRREARTGPGRSRRDGFGAVAAALGPWRHRLLWLGGLWVAIAVGAAVLGLRPDAPHLLAILLALAAILWYASDHTATHHVTVWPLTDGTLGSGTRGNDFRATSLAARIEAANSRGEGRETLVHDLHVQLSTIIRERLWTKHALVIEEEPKWSQGVMPPELWEFLVTLPPPDLYRPDKLDPILRRIEQW</sequence>
<evidence type="ECO:0000313" key="4">
    <source>
        <dbReference type="Proteomes" id="UP000019489"/>
    </source>
</evidence>
<dbReference type="PATRIC" id="fig|1386089.3.peg.3314"/>
<dbReference type="STRING" id="1386089.N865_15610"/>
<dbReference type="eggNOG" id="ENOG5031JEN">
    <property type="taxonomic scope" value="Bacteria"/>
</dbReference>
<proteinExistence type="predicted"/>